<dbReference type="InterPro" id="IPR036291">
    <property type="entry name" value="NAD(P)-bd_dom_sf"/>
</dbReference>
<dbReference type="Gene3D" id="3.40.50.720">
    <property type="entry name" value="NAD(P)-binding Rossmann-like Domain"/>
    <property type="match status" value="1"/>
</dbReference>
<gene>
    <name evidence="1" type="ORF">FOC4_g10003828</name>
</gene>
<dbReference type="OrthoDB" id="37659at2759"/>
<proteinExistence type="predicted"/>
<evidence type="ECO:0000313" key="1">
    <source>
        <dbReference type="EMBL" id="EMT71983.1"/>
    </source>
</evidence>
<dbReference type="EMBL" id="KB726281">
    <property type="protein sequence ID" value="EMT71983.1"/>
    <property type="molecule type" value="Genomic_DNA"/>
</dbReference>
<dbReference type="Proteomes" id="UP000016929">
    <property type="component" value="Unassembled WGS sequence"/>
</dbReference>
<evidence type="ECO:0000313" key="2">
    <source>
        <dbReference type="Proteomes" id="UP000016929"/>
    </source>
</evidence>
<accession>N1RZC7</accession>
<organism evidence="1 2">
    <name type="scientific">Fusarium oxysporum f. sp. cubense (strain race 4)</name>
    <name type="common">Panama disease fungus</name>
    <dbReference type="NCBI Taxonomy" id="2502994"/>
    <lineage>
        <taxon>Eukaryota</taxon>
        <taxon>Fungi</taxon>
        <taxon>Dikarya</taxon>
        <taxon>Ascomycota</taxon>
        <taxon>Pezizomycotina</taxon>
        <taxon>Sordariomycetes</taxon>
        <taxon>Hypocreomycetidae</taxon>
        <taxon>Hypocreales</taxon>
        <taxon>Nectriaceae</taxon>
        <taxon>Fusarium</taxon>
        <taxon>Fusarium oxysporum species complex</taxon>
    </lineage>
</organism>
<dbReference type="AlphaFoldDB" id="N1RZC7"/>
<sequence length="156" mass="16875">MTMTLLTTINGTSQNSMEKSPSLLAALQELDGRQSDAVAEAGRIDLATSNAGVSEQYDYFSDKSDEWGKLLEPAFGVTDVNFQAVAVDRTTGRIVITSSATAHAPEHDLPVYLAKVLPQDLAKSLMATGLPASWAEFMDYALVYSATAKQNRRIED</sequence>
<reference evidence="2" key="2">
    <citation type="journal article" date="2014" name="PLoS ONE">
        <title>Genome and Transcriptome Analysis of the Fungal Pathogen Fusarium oxysporum f. sp. cubense Causing Banana Vascular Wilt Disease.</title>
        <authorList>
            <person name="Guo L."/>
            <person name="Han L."/>
            <person name="Yang L."/>
            <person name="Zeng H."/>
            <person name="Fan D."/>
            <person name="Zhu Y."/>
            <person name="Feng Y."/>
            <person name="Wang G."/>
            <person name="Peng C."/>
            <person name="Jiang X."/>
            <person name="Zhou D."/>
            <person name="Ni P."/>
            <person name="Liang C."/>
            <person name="Liu L."/>
            <person name="Wang J."/>
            <person name="Mao C."/>
            <person name="Fang X."/>
            <person name="Peng M."/>
            <person name="Huang J."/>
        </authorList>
    </citation>
    <scope>NUCLEOTIDE SEQUENCE [LARGE SCALE GENOMIC DNA]</scope>
    <source>
        <strain evidence="2">race 4</strain>
    </source>
</reference>
<dbReference type="STRING" id="1229665.N1RZC7"/>
<dbReference type="SUPFAM" id="SSF51735">
    <property type="entry name" value="NAD(P)-binding Rossmann-fold domains"/>
    <property type="match status" value="1"/>
</dbReference>
<keyword evidence="2" id="KW-1185">Reference proteome</keyword>
<reference evidence="2" key="1">
    <citation type="submission" date="2012-09" db="EMBL/GenBank/DDBJ databases">
        <title>Genome sequencing and comparative transcriptomics of race 1 and race 4 of banana pathogen: Fusarium oxysporum f. sp. cubense.</title>
        <authorList>
            <person name="Fang X."/>
            <person name="Huang J."/>
        </authorList>
    </citation>
    <scope>NUCLEOTIDE SEQUENCE [LARGE SCALE GENOMIC DNA]</scope>
    <source>
        <strain evidence="2">race 4</strain>
    </source>
</reference>
<dbReference type="HOGENOM" id="CLU_1885828_0_0_1"/>
<name>N1RZC7_FUSC4</name>
<protein>
    <submittedName>
        <fullName evidence="1">Uncharacterized protein</fullName>
    </submittedName>
</protein>